<dbReference type="AlphaFoldDB" id="A0A897NN65"/>
<feature type="compositionally biased region" description="Polar residues" evidence="1">
    <location>
        <begin position="1"/>
        <end position="10"/>
    </location>
</feature>
<keyword evidence="3" id="KW-1185">Reference proteome</keyword>
<dbReference type="Proteomes" id="UP000663292">
    <property type="component" value="Chromosome"/>
</dbReference>
<organism evidence="2 3">
    <name type="scientific">Halapricum desulfuricans</name>
    <dbReference type="NCBI Taxonomy" id="2841257"/>
    <lineage>
        <taxon>Archaea</taxon>
        <taxon>Methanobacteriati</taxon>
        <taxon>Methanobacteriota</taxon>
        <taxon>Stenosarchaea group</taxon>
        <taxon>Halobacteria</taxon>
        <taxon>Halobacteriales</taxon>
        <taxon>Haloarculaceae</taxon>
        <taxon>Halapricum</taxon>
    </lineage>
</organism>
<sequence length="51" mass="5734">MTEHGQTSSTVERERDEDDTDRAHVSDVEVGAGCTEIWEHLSEQRSEASDD</sequence>
<evidence type="ECO:0000313" key="3">
    <source>
        <dbReference type="Proteomes" id="UP000663292"/>
    </source>
</evidence>
<dbReference type="RefSeq" id="WP_229121822.1">
    <property type="nucleotide sequence ID" value="NZ_CP064791.1"/>
</dbReference>
<dbReference type="GeneID" id="68856961"/>
<gene>
    <name evidence="2" type="ORF">HSEST_0324</name>
</gene>
<reference evidence="2 3" key="1">
    <citation type="submission" date="2020-11" db="EMBL/GenBank/DDBJ databases">
        <title>Carbohydrate-dependent, anaerobic sulfur respiration: A novel catabolism in halophilic archaea.</title>
        <authorList>
            <person name="Sorokin D.Y."/>
            <person name="Messina E."/>
            <person name="Smedile F."/>
            <person name="La Cono V."/>
            <person name="Hallsworth J.E."/>
            <person name="Yakimov M.M."/>
        </authorList>
    </citation>
    <scope>NUCLEOTIDE SEQUENCE [LARGE SCALE GENOMIC DNA]</scope>
    <source>
        <strain evidence="2 3">HSR-Est</strain>
    </source>
</reference>
<evidence type="ECO:0000256" key="1">
    <source>
        <dbReference type="SAM" id="MobiDB-lite"/>
    </source>
</evidence>
<dbReference type="EMBL" id="CP064791">
    <property type="protein sequence ID" value="QSG13874.1"/>
    <property type="molecule type" value="Genomic_DNA"/>
</dbReference>
<proteinExistence type="predicted"/>
<feature type="region of interest" description="Disordered" evidence="1">
    <location>
        <begin position="1"/>
        <end position="33"/>
    </location>
</feature>
<evidence type="ECO:0000313" key="2">
    <source>
        <dbReference type="EMBL" id="QSG13874.1"/>
    </source>
</evidence>
<name>A0A897NN65_9EURY</name>
<protein>
    <submittedName>
        <fullName evidence="2">Uncharacterized protein</fullName>
    </submittedName>
</protein>
<accession>A0A897NN65</accession>